<evidence type="ECO:0000256" key="10">
    <source>
        <dbReference type="ARBA" id="ARBA00093415"/>
    </source>
</evidence>
<keyword evidence="15" id="KW-1185">Reference proteome</keyword>
<dbReference type="EC" id="3.6.1.62" evidence="8"/>
<dbReference type="PANTHER" id="PTHR42904">
    <property type="entry name" value="NUDIX HYDROLASE, NUDC SUBFAMILY"/>
    <property type="match status" value="1"/>
</dbReference>
<comment type="cofactor">
    <cofactor evidence="2">
        <name>Mg(2+)</name>
        <dbReference type="ChEBI" id="CHEBI:18420"/>
    </cofactor>
</comment>
<comment type="catalytic activity">
    <reaction evidence="9">
        <text>a 5'-end (N(7)-methyl 5'-triphosphoguanosine)-ribonucleoside in mRNA + H2O = N(7)-methyl-GDP + a 5'-end phospho-ribonucleoside in mRNA + 2 H(+)</text>
        <dbReference type="Rhea" id="RHEA:67484"/>
        <dbReference type="Rhea" id="RHEA-COMP:15692"/>
        <dbReference type="Rhea" id="RHEA-COMP:17167"/>
        <dbReference type="ChEBI" id="CHEBI:15377"/>
        <dbReference type="ChEBI" id="CHEBI:15378"/>
        <dbReference type="ChEBI" id="CHEBI:63714"/>
        <dbReference type="ChEBI" id="CHEBI:138282"/>
        <dbReference type="ChEBI" id="CHEBI:156461"/>
        <dbReference type="EC" id="3.6.1.62"/>
    </reaction>
</comment>
<evidence type="ECO:0000256" key="11">
    <source>
        <dbReference type="ARBA" id="ARBA00093621"/>
    </source>
</evidence>
<comment type="similarity">
    <text evidence="3">Belongs to the Nudix hydrolase family.</text>
</comment>
<comment type="cofactor">
    <cofactor evidence="1">
        <name>Mn(2+)</name>
        <dbReference type="ChEBI" id="CHEBI:29035"/>
    </cofactor>
</comment>
<dbReference type="InterPro" id="IPR015797">
    <property type="entry name" value="NUDIX_hydrolase-like_dom_sf"/>
</dbReference>
<sequence length="361" mass="38602">MAGLAHVLVHVRRGGVEVPARFGQSVTGAFCPAHEDAAVVSCGLECGRFILSDAAFPGSTETILKRPPFCPAKLLGQQPAASVPAGAPGDRGVAAAVAVLLQASTRRVLLTRRAATLAVFPNVWVPPGGHVEPGEELLDVGLRELEEETGLRLEAGTFSWRMLGLWESVYPPMLSRGPPRRHHVVSYLLLLSAESHERLQARMRPDEREVSAYAWLDPPVLEHIAAAEDGAEGAGAVPSTLPATLSWARTAKPAPLFPISLVPVTFSGWGSREGRVQGAPAIEAPSVQMPNPPRSPGIAEHIQALNPRAPRAEATPVGLAPLQKPRRTSTAAPTQRKRGQSTKKQLLGIYDFIALKYLLRL</sequence>
<evidence type="ECO:0000256" key="1">
    <source>
        <dbReference type="ARBA" id="ARBA00001936"/>
    </source>
</evidence>
<name>A0ABM4FXJ0_9AVES</name>
<feature type="domain" description="Nudix hydrolase" evidence="14">
    <location>
        <begin position="90"/>
        <end position="238"/>
    </location>
</feature>
<dbReference type="PROSITE" id="PS51462">
    <property type="entry name" value="NUDIX"/>
    <property type="match status" value="1"/>
</dbReference>
<dbReference type="Gene3D" id="3.90.79.10">
    <property type="entry name" value="Nucleoside Triphosphate Pyrophosphohydrolase"/>
    <property type="match status" value="1"/>
</dbReference>
<evidence type="ECO:0000313" key="15">
    <source>
        <dbReference type="Proteomes" id="UP001652627"/>
    </source>
</evidence>
<dbReference type="CDD" id="cd04694">
    <property type="entry name" value="NUDIX_Nudt17"/>
    <property type="match status" value="1"/>
</dbReference>
<evidence type="ECO:0000256" key="7">
    <source>
        <dbReference type="ARBA" id="ARBA00023211"/>
    </source>
</evidence>
<evidence type="ECO:0000256" key="4">
    <source>
        <dbReference type="ARBA" id="ARBA00022723"/>
    </source>
</evidence>
<evidence type="ECO:0000313" key="16">
    <source>
        <dbReference type="RefSeq" id="XP_067169650.1"/>
    </source>
</evidence>
<comment type="function">
    <text evidence="10">Acts as a decapping enzyme capable of hydrolyzing monomethylated capped RNAs (in vitro). Hydrolyzes monomethylated capped RNA after alpha and beta phosphates to form N(7)-methyl-GDP. Shows low activity towards unmethylated capped RNA.</text>
</comment>
<dbReference type="InterPro" id="IPR033716">
    <property type="entry name" value="Nudt17_dom"/>
</dbReference>
<evidence type="ECO:0000256" key="2">
    <source>
        <dbReference type="ARBA" id="ARBA00001946"/>
    </source>
</evidence>
<dbReference type="RefSeq" id="XP_067169650.1">
    <property type="nucleotide sequence ID" value="XM_067313549.1"/>
</dbReference>
<keyword evidence="5" id="KW-0378">Hydrolase</keyword>
<keyword evidence="6" id="KW-0460">Magnesium</keyword>
<evidence type="ECO:0000256" key="8">
    <source>
        <dbReference type="ARBA" id="ARBA00026102"/>
    </source>
</evidence>
<feature type="region of interest" description="Disordered" evidence="13">
    <location>
        <begin position="316"/>
        <end position="341"/>
    </location>
</feature>
<dbReference type="InterPro" id="IPR000086">
    <property type="entry name" value="NUDIX_hydrolase_dom"/>
</dbReference>
<proteinExistence type="inferred from homology"/>
<organism evidence="15 16">
    <name type="scientific">Apteryx mantelli</name>
    <name type="common">North Island brown kiwi</name>
    <dbReference type="NCBI Taxonomy" id="2696672"/>
    <lineage>
        <taxon>Eukaryota</taxon>
        <taxon>Metazoa</taxon>
        <taxon>Chordata</taxon>
        <taxon>Craniata</taxon>
        <taxon>Vertebrata</taxon>
        <taxon>Euteleostomi</taxon>
        <taxon>Archelosauria</taxon>
        <taxon>Archosauria</taxon>
        <taxon>Dinosauria</taxon>
        <taxon>Saurischia</taxon>
        <taxon>Theropoda</taxon>
        <taxon>Coelurosauria</taxon>
        <taxon>Aves</taxon>
        <taxon>Palaeognathae</taxon>
        <taxon>Apterygiformes</taxon>
        <taxon>Apterygidae</taxon>
        <taxon>Apteryx</taxon>
    </lineage>
</organism>
<dbReference type="Pfam" id="PF00293">
    <property type="entry name" value="NUDIX"/>
    <property type="match status" value="1"/>
</dbReference>
<dbReference type="GeneID" id="136994660"/>
<dbReference type="PANTHER" id="PTHR42904:SF1">
    <property type="entry name" value="NUCLEOSIDE DIPHOSPHATE-LINKED MOIETY X MOTIF 17"/>
    <property type="match status" value="1"/>
</dbReference>
<dbReference type="SUPFAM" id="SSF55811">
    <property type="entry name" value="Nudix"/>
    <property type="match status" value="1"/>
</dbReference>
<protein>
    <recommendedName>
        <fullName evidence="11">m7GpppN-mRNA hydrolase NUDT17</fullName>
        <ecNumber evidence="8">3.6.1.62</ecNumber>
    </recommendedName>
    <alternativeName>
        <fullName evidence="12">Nucleoside diphosphate-linked moiety X motif 17</fullName>
    </alternativeName>
</protein>
<reference evidence="16" key="1">
    <citation type="submission" date="2025-08" db="UniProtKB">
        <authorList>
            <consortium name="RefSeq"/>
        </authorList>
    </citation>
    <scope>IDENTIFICATION</scope>
    <source>
        <tissue evidence="16">Blood</tissue>
    </source>
</reference>
<evidence type="ECO:0000259" key="14">
    <source>
        <dbReference type="PROSITE" id="PS51462"/>
    </source>
</evidence>
<evidence type="ECO:0000256" key="3">
    <source>
        <dbReference type="ARBA" id="ARBA00005582"/>
    </source>
</evidence>
<dbReference type="Proteomes" id="UP001652627">
    <property type="component" value="Chromosome 31"/>
</dbReference>
<evidence type="ECO:0000256" key="6">
    <source>
        <dbReference type="ARBA" id="ARBA00022842"/>
    </source>
</evidence>
<evidence type="ECO:0000256" key="9">
    <source>
        <dbReference type="ARBA" id="ARBA00093205"/>
    </source>
</evidence>
<dbReference type="InterPro" id="IPR050241">
    <property type="entry name" value="NAD-cap_RNA_hydrolase_NudC"/>
</dbReference>
<gene>
    <name evidence="16" type="primary">NUDT17</name>
</gene>
<accession>A0ABM4FXJ0</accession>
<evidence type="ECO:0000256" key="13">
    <source>
        <dbReference type="SAM" id="MobiDB-lite"/>
    </source>
</evidence>
<keyword evidence="4" id="KW-0479">Metal-binding</keyword>
<evidence type="ECO:0000256" key="12">
    <source>
        <dbReference type="ARBA" id="ARBA00093663"/>
    </source>
</evidence>
<evidence type="ECO:0000256" key="5">
    <source>
        <dbReference type="ARBA" id="ARBA00022801"/>
    </source>
</evidence>
<keyword evidence="7" id="KW-0464">Manganese</keyword>